<feature type="region of interest" description="Disordered" evidence="1">
    <location>
        <begin position="84"/>
        <end position="114"/>
    </location>
</feature>
<evidence type="ECO:0000313" key="3">
    <source>
        <dbReference type="Proteomes" id="UP000800200"/>
    </source>
</evidence>
<feature type="region of interest" description="Disordered" evidence="1">
    <location>
        <begin position="29"/>
        <end position="70"/>
    </location>
</feature>
<evidence type="ECO:0000313" key="2">
    <source>
        <dbReference type="EMBL" id="KAF2184703.1"/>
    </source>
</evidence>
<organism evidence="2 3">
    <name type="scientific">Zopfia rhizophila CBS 207.26</name>
    <dbReference type="NCBI Taxonomy" id="1314779"/>
    <lineage>
        <taxon>Eukaryota</taxon>
        <taxon>Fungi</taxon>
        <taxon>Dikarya</taxon>
        <taxon>Ascomycota</taxon>
        <taxon>Pezizomycotina</taxon>
        <taxon>Dothideomycetes</taxon>
        <taxon>Dothideomycetes incertae sedis</taxon>
        <taxon>Zopfiaceae</taxon>
        <taxon>Zopfia</taxon>
    </lineage>
</organism>
<reference evidence="2" key="1">
    <citation type="journal article" date="2020" name="Stud. Mycol.">
        <title>101 Dothideomycetes genomes: a test case for predicting lifestyles and emergence of pathogens.</title>
        <authorList>
            <person name="Haridas S."/>
            <person name="Albert R."/>
            <person name="Binder M."/>
            <person name="Bloem J."/>
            <person name="Labutti K."/>
            <person name="Salamov A."/>
            <person name="Andreopoulos B."/>
            <person name="Baker S."/>
            <person name="Barry K."/>
            <person name="Bills G."/>
            <person name="Bluhm B."/>
            <person name="Cannon C."/>
            <person name="Castanera R."/>
            <person name="Culley D."/>
            <person name="Daum C."/>
            <person name="Ezra D."/>
            <person name="Gonzalez J."/>
            <person name="Henrissat B."/>
            <person name="Kuo A."/>
            <person name="Liang C."/>
            <person name="Lipzen A."/>
            <person name="Lutzoni F."/>
            <person name="Magnuson J."/>
            <person name="Mondo S."/>
            <person name="Nolan M."/>
            <person name="Ohm R."/>
            <person name="Pangilinan J."/>
            <person name="Park H.-J."/>
            <person name="Ramirez L."/>
            <person name="Alfaro M."/>
            <person name="Sun H."/>
            <person name="Tritt A."/>
            <person name="Yoshinaga Y."/>
            <person name="Zwiers L.-H."/>
            <person name="Turgeon B."/>
            <person name="Goodwin S."/>
            <person name="Spatafora J."/>
            <person name="Crous P."/>
            <person name="Grigoriev I."/>
        </authorList>
    </citation>
    <scope>NUCLEOTIDE SEQUENCE</scope>
    <source>
        <strain evidence="2">CBS 207.26</strain>
    </source>
</reference>
<dbReference type="OrthoDB" id="4220319at2759"/>
<feature type="compositionally biased region" description="Basic and acidic residues" evidence="1">
    <location>
        <begin position="47"/>
        <end position="70"/>
    </location>
</feature>
<gene>
    <name evidence="2" type="ORF">K469DRAFT_579083</name>
</gene>
<proteinExistence type="predicted"/>
<dbReference type="PANTHER" id="PTHR42090">
    <property type="match status" value="1"/>
</dbReference>
<dbReference type="PANTHER" id="PTHR42090:SF1">
    <property type="match status" value="1"/>
</dbReference>
<keyword evidence="3" id="KW-1185">Reference proteome</keyword>
<dbReference type="EMBL" id="ML994637">
    <property type="protein sequence ID" value="KAF2184703.1"/>
    <property type="molecule type" value="Genomic_DNA"/>
</dbReference>
<evidence type="ECO:0000256" key="1">
    <source>
        <dbReference type="SAM" id="MobiDB-lite"/>
    </source>
</evidence>
<dbReference type="AlphaFoldDB" id="A0A6A6E0D0"/>
<feature type="compositionally biased region" description="Polar residues" evidence="1">
    <location>
        <begin position="30"/>
        <end position="46"/>
    </location>
</feature>
<sequence length="161" mass="17658">MPRIPVSSATQYSRFVCPQFLAPRVLARYSSGSPTPASKPANTFNKTGEREDSDPKNINIRTDEYSKSGGDDIVAEQAIAAFESSKDTDPFSQKERAGKGNIINPLEVSPADPEASKIVEEKVVEKNVEGKKAKSGKGITKKAKKVERVEIDFDKIKMRGR</sequence>
<name>A0A6A6E0D0_9PEZI</name>
<dbReference type="Proteomes" id="UP000800200">
    <property type="component" value="Unassembled WGS sequence"/>
</dbReference>
<protein>
    <submittedName>
        <fullName evidence="2">Uncharacterized protein</fullName>
    </submittedName>
</protein>
<feature type="compositionally biased region" description="Basic and acidic residues" evidence="1">
    <location>
        <begin position="84"/>
        <end position="98"/>
    </location>
</feature>
<accession>A0A6A6E0D0</accession>